<accession>A0AAV7SIM1</accession>
<protein>
    <submittedName>
        <fullName evidence="1">Uncharacterized protein</fullName>
    </submittedName>
</protein>
<keyword evidence="2" id="KW-1185">Reference proteome</keyword>
<dbReference type="Gene3D" id="3.30.70.1820">
    <property type="entry name" value="L1 transposable element, RRM domain"/>
    <property type="match status" value="1"/>
</dbReference>
<name>A0AAV7SIM1_PLEWA</name>
<dbReference type="Proteomes" id="UP001066276">
    <property type="component" value="Chromosome 4_2"/>
</dbReference>
<gene>
    <name evidence="1" type="ORF">NDU88_004342</name>
</gene>
<dbReference type="EMBL" id="JANPWB010000008">
    <property type="protein sequence ID" value="KAJ1163890.1"/>
    <property type="molecule type" value="Genomic_DNA"/>
</dbReference>
<evidence type="ECO:0000313" key="1">
    <source>
        <dbReference type="EMBL" id="KAJ1163890.1"/>
    </source>
</evidence>
<organism evidence="1 2">
    <name type="scientific">Pleurodeles waltl</name>
    <name type="common">Iberian ribbed newt</name>
    <dbReference type="NCBI Taxonomy" id="8319"/>
    <lineage>
        <taxon>Eukaryota</taxon>
        <taxon>Metazoa</taxon>
        <taxon>Chordata</taxon>
        <taxon>Craniata</taxon>
        <taxon>Vertebrata</taxon>
        <taxon>Euteleostomi</taxon>
        <taxon>Amphibia</taxon>
        <taxon>Batrachia</taxon>
        <taxon>Caudata</taxon>
        <taxon>Salamandroidea</taxon>
        <taxon>Salamandridae</taxon>
        <taxon>Pleurodelinae</taxon>
        <taxon>Pleurodeles</taxon>
    </lineage>
</organism>
<comment type="caution">
    <text evidence="1">The sequence shown here is derived from an EMBL/GenBank/DDBJ whole genome shotgun (WGS) entry which is preliminary data.</text>
</comment>
<dbReference type="AlphaFoldDB" id="A0AAV7SIM1"/>
<evidence type="ECO:0000313" key="2">
    <source>
        <dbReference type="Proteomes" id="UP001066276"/>
    </source>
</evidence>
<reference evidence="1" key="1">
    <citation type="journal article" date="2022" name="bioRxiv">
        <title>Sequencing and chromosome-scale assembly of the giantPleurodeles waltlgenome.</title>
        <authorList>
            <person name="Brown T."/>
            <person name="Elewa A."/>
            <person name="Iarovenko S."/>
            <person name="Subramanian E."/>
            <person name="Araus A.J."/>
            <person name="Petzold A."/>
            <person name="Susuki M."/>
            <person name="Suzuki K.-i.T."/>
            <person name="Hayashi T."/>
            <person name="Toyoda A."/>
            <person name="Oliveira C."/>
            <person name="Osipova E."/>
            <person name="Leigh N.D."/>
            <person name="Simon A."/>
            <person name="Yun M.H."/>
        </authorList>
    </citation>
    <scope>NUCLEOTIDE SEQUENCE</scope>
    <source>
        <strain evidence="1">20211129_DDA</strain>
        <tissue evidence="1">Liver</tissue>
    </source>
</reference>
<sequence length="114" mass="12915">MDSAISSLITETKSIRLNIAGFETRVSGLEQQKATVDDHLNITLDRNKELLYLSSKLIDLEDRSCRDNVSLFGFPEQVEGTDIQTFLRTTLPTLMGLTFDPALEFQRTHRLSPK</sequence>
<proteinExistence type="predicted"/>